<accession>A0A9D1LGW4</accession>
<dbReference type="AlphaFoldDB" id="A0A9D1LGW4"/>
<reference evidence="1" key="1">
    <citation type="submission" date="2020-10" db="EMBL/GenBank/DDBJ databases">
        <authorList>
            <person name="Gilroy R."/>
        </authorList>
    </citation>
    <scope>NUCLEOTIDE SEQUENCE</scope>
    <source>
        <strain evidence="1">CHK193-30670</strain>
    </source>
</reference>
<gene>
    <name evidence="1" type="ORF">IAB68_02640</name>
</gene>
<name>A0A9D1LGW4_9FIRM</name>
<dbReference type="InterPro" id="IPR038765">
    <property type="entry name" value="Papain-like_cys_pep_sf"/>
</dbReference>
<reference evidence="1" key="2">
    <citation type="journal article" date="2021" name="PeerJ">
        <title>Extensive microbial diversity within the chicken gut microbiome revealed by metagenomics and culture.</title>
        <authorList>
            <person name="Gilroy R."/>
            <person name="Ravi A."/>
            <person name="Getino M."/>
            <person name="Pursley I."/>
            <person name="Horton D.L."/>
            <person name="Alikhan N.F."/>
            <person name="Baker D."/>
            <person name="Gharbi K."/>
            <person name="Hall N."/>
            <person name="Watson M."/>
            <person name="Adriaenssens E.M."/>
            <person name="Foster-Nyarko E."/>
            <person name="Jarju S."/>
            <person name="Secka A."/>
            <person name="Antonio M."/>
            <person name="Oren A."/>
            <person name="Chaudhuri R.R."/>
            <person name="La Ragione R."/>
            <person name="Hildebrand F."/>
            <person name="Pallen M.J."/>
        </authorList>
    </citation>
    <scope>NUCLEOTIDE SEQUENCE</scope>
    <source>
        <strain evidence="1">CHK193-30670</strain>
    </source>
</reference>
<evidence type="ECO:0000313" key="1">
    <source>
        <dbReference type="EMBL" id="HIU40183.1"/>
    </source>
</evidence>
<evidence type="ECO:0008006" key="3">
    <source>
        <dbReference type="Google" id="ProtNLM"/>
    </source>
</evidence>
<sequence>MRNNIDNYVNNLVSDIKNKNFDGSEEEVILKQILYFDDYVKNNIDYGFDAVTYNINHPYDKNPYGKAFTEEGFFEEDKVSGKRLATCGSISAIAKRVFEKLGINIDYVYGHVGNVGHRWNVIYIGDKAYMIDFTLSLVESKYEDEEYIAHCKEIFGINDIKSDVDFLFFDKLIKNETIGGFKVGVNGHEDNVDEMGNLIGITDNPYEVFPNLNTIPVEILQNYKQNTILDKYSI</sequence>
<dbReference type="Proteomes" id="UP000824074">
    <property type="component" value="Unassembled WGS sequence"/>
</dbReference>
<evidence type="ECO:0000313" key="2">
    <source>
        <dbReference type="Proteomes" id="UP000824074"/>
    </source>
</evidence>
<dbReference type="EMBL" id="DVMT01000027">
    <property type="protein sequence ID" value="HIU40183.1"/>
    <property type="molecule type" value="Genomic_DNA"/>
</dbReference>
<comment type="caution">
    <text evidence="1">The sequence shown here is derived from an EMBL/GenBank/DDBJ whole genome shotgun (WGS) entry which is preliminary data.</text>
</comment>
<dbReference type="SUPFAM" id="SSF54001">
    <property type="entry name" value="Cysteine proteinases"/>
    <property type="match status" value="1"/>
</dbReference>
<organism evidence="1 2">
    <name type="scientific">Candidatus Aphodocola excrementigallinarum</name>
    <dbReference type="NCBI Taxonomy" id="2840670"/>
    <lineage>
        <taxon>Bacteria</taxon>
        <taxon>Bacillati</taxon>
        <taxon>Bacillota</taxon>
        <taxon>Bacilli</taxon>
        <taxon>Candidatus Aphodocola</taxon>
    </lineage>
</organism>
<proteinExistence type="predicted"/>
<protein>
    <recommendedName>
        <fullName evidence="3">Transglutaminase-like domain-containing protein</fullName>
    </recommendedName>
</protein>